<evidence type="ECO:0000256" key="1">
    <source>
        <dbReference type="SAM" id="MobiDB-lite"/>
    </source>
</evidence>
<accession>A0A6L9G7P4</accession>
<comment type="caution">
    <text evidence="3">The sequence shown here is derived from an EMBL/GenBank/DDBJ whole genome shotgun (WGS) entry which is preliminary data.</text>
</comment>
<feature type="transmembrane region" description="Helical" evidence="2">
    <location>
        <begin position="23"/>
        <end position="42"/>
    </location>
</feature>
<keyword evidence="2" id="KW-1133">Transmembrane helix</keyword>
<feature type="transmembrane region" description="Helical" evidence="2">
    <location>
        <begin position="95"/>
        <end position="124"/>
    </location>
</feature>
<feature type="transmembrane region" description="Helical" evidence="2">
    <location>
        <begin position="203"/>
        <end position="220"/>
    </location>
</feature>
<protein>
    <submittedName>
        <fullName evidence="3">DUF3093 family protein</fullName>
    </submittedName>
</protein>
<dbReference type="Pfam" id="PF11292">
    <property type="entry name" value="DUF3093"/>
    <property type="match status" value="1"/>
</dbReference>
<sequence length="349" mass="37755">MGTHSAKGPIISTEHIEVKNRQLIVVLMLLPIAIVVLTRMVLGDSLPAITATHWSEGKYPDGFTATNVFFAANGTMAIAGGAAGLIGLALRSKPLLLLILLFAGSLTAWMAASLVITCAVPTAIAGDPTLAENGPWIFASVVMTLISIAPLWLCGVFQEYSRRSRDKRRERIEQATGRRQPAQQAATAPASTQDFEQTATGPWWIWLLGFFALGMGIFSLSMADFNLGAENWVTVISSLAIILVVTPLVLGLAKIRVTVKDDKLRVSSAIFGFSLRTIKVEDIESVSSEEILPMEWGGWGWRIFPGGSAVVLKRSQGLAVELKDKKRFAVTIGDSQQAAARLHTLMKQR</sequence>
<feature type="transmembrane region" description="Helical" evidence="2">
    <location>
        <begin position="136"/>
        <end position="157"/>
    </location>
</feature>
<feature type="region of interest" description="Disordered" evidence="1">
    <location>
        <begin position="168"/>
        <end position="194"/>
    </location>
</feature>
<evidence type="ECO:0000313" key="3">
    <source>
        <dbReference type="EMBL" id="NAZ16645.1"/>
    </source>
</evidence>
<dbReference type="Proteomes" id="UP000477543">
    <property type="component" value="Unassembled WGS sequence"/>
</dbReference>
<gene>
    <name evidence="3" type="ORF">GT020_11320</name>
</gene>
<keyword evidence="2" id="KW-0472">Membrane</keyword>
<evidence type="ECO:0000313" key="4">
    <source>
        <dbReference type="Proteomes" id="UP000477543"/>
    </source>
</evidence>
<feature type="transmembrane region" description="Helical" evidence="2">
    <location>
        <begin position="62"/>
        <end position="88"/>
    </location>
</feature>
<dbReference type="RefSeq" id="WP_161449324.1">
    <property type="nucleotide sequence ID" value="NZ_WYDN01000009.1"/>
</dbReference>
<keyword evidence="2" id="KW-0812">Transmembrane</keyword>
<name>A0A6L9G7P4_9MICC</name>
<organism evidence="3 4">
    <name type="scientific">Glutamicibacter soli</name>
    <dbReference type="NCBI Taxonomy" id="453836"/>
    <lineage>
        <taxon>Bacteria</taxon>
        <taxon>Bacillati</taxon>
        <taxon>Actinomycetota</taxon>
        <taxon>Actinomycetes</taxon>
        <taxon>Micrococcales</taxon>
        <taxon>Micrococcaceae</taxon>
        <taxon>Glutamicibacter</taxon>
    </lineage>
</organism>
<dbReference type="InterPro" id="IPR021443">
    <property type="entry name" value="DUF3093"/>
</dbReference>
<proteinExistence type="predicted"/>
<feature type="transmembrane region" description="Helical" evidence="2">
    <location>
        <begin position="232"/>
        <end position="253"/>
    </location>
</feature>
<dbReference type="EMBL" id="WYDN01000009">
    <property type="protein sequence ID" value="NAZ16645.1"/>
    <property type="molecule type" value="Genomic_DNA"/>
</dbReference>
<reference evidence="3 4" key="1">
    <citation type="submission" date="2020-01" db="EMBL/GenBank/DDBJ databases">
        <title>Glutamicibacter soli M275.</title>
        <authorList>
            <person name="Meng X."/>
        </authorList>
    </citation>
    <scope>NUCLEOTIDE SEQUENCE [LARGE SCALE GENOMIC DNA]</scope>
    <source>
        <strain evidence="3 4">M275</strain>
    </source>
</reference>
<dbReference type="AlphaFoldDB" id="A0A6L9G7P4"/>
<evidence type="ECO:0000256" key="2">
    <source>
        <dbReference type="SAM" id="Phobius"/>
    </source>
</evidence>
<feature type="compositionally biased region" description="Low complexity" evidence="1">
    <location>
        <begin position="174"/>
        <end position="190"/>
    </location>
</feature>